<dbReference type="EMBL" id="UINC01081481">
    <property type="protein sequence ID" value="SVC25371.1"/>
    <property type="molecule type" value="Genomic_DNA"/>
</dbReference>
<dbReference type="AlphaFoldDB" id="A0A382KRV3"/>
<evidence type="ECO:0000313" key="2">
    <source>
        <dbReference type="EMBL" id="SVC25371.1"/>
    </source>
</evidence>
<reference evidence="2" key="1">
    <citation type="submission" date="2018-05" db="EMBL/GenBank/DDBJ databases">
        <authorList>
            <person name="Lanie J.A."/>
            <person name="Ng W.-L."/>
            <person name="Kazmierczak K.M."/>
            <person name="Andrzejewski T.M."/>
            <person name="Davidsen T.M."/>
            <person name="Wayne K.J."/>
            <person name="Tettelin H."/>
            <person name="Glass J.I."/>
            <person name="Rusch D."/>
            <person name="Podicherti R."/>
            <person name="Tsui H.-C.T."/>
            <person name="Winkler M.E."/>
        </authorList>
    </citation>
    <scope>NUCLEOTIDE SEQUENCE</scope>
</reference>
<feature type="transmembrane region" description="Helical" evidence="1">
    <location>
        <begin position="138"/>
        <end position="159"/>
    </location>
</feature>
<feature type="non-terminal residue" evidence="2">
    <location>
        <position position="416"/>
    </location>
</feature>
<keyword evidence="1" id="KW-1133">Transmembrane helix</keyword>
<evidence type="ECO:0000256" key="1">
    <source>
        <dbReference type="SAM" id="Phobius"/>
    </source>
</evidence>
<protein>
    <recommendedName>
        <fullName evidence="3">Glycosyltransferase RgtA/B/C/D-like domain-containing protein</fullName>
    </recommendedName>
</protein>
<organism evidence="2">
    <name type="scientific">marine metagenome</name>
    <dbReference type="NCBI Taxonomy" id="408172"/>
    <lineage>
        <taxon>unclassified sequences</taxon>
        <taxon>metagenomes</taxon>
        <taxon>ecological metagenomes</taxon>
    </lineage>
</organism>
<name>A0A382KRV3_9ZZZZ</name>
<evidence type="ECO:0008006" key="3">
    <source>
        <dbReference type="Google" id="ProtNLM"/>
    </source>
</evidence>
<feature type="non-terminal residue" evidence="2">
    <location>
        <position position="1"/>
    </location>
</feature>
<feature type="transmembrane region" description="Helical" evidence="1">
    <location>
        <begin position="14"/>
        <end position="38"/>
    </location>
</feature>
<sequence length="416" mass="46577">IIVWWNHSEERTKVIMQTLVGAVLAVVLTMPWIIGVYLDNINNVSNFALAGTSIVQSNAGSDNQSYYHMATRIYQQLGNWELGWTQPIQPTITLLGVLVLIGMVLVRRKSAAGGLIALGYILPPCMLLILSARYEDHFIWSSYGFAFIVQGIFVGEVLPGLAKRWGHSHYSRIRVWTIQYIRYIGILIFGLLVVTHAFFNIRYDLGLGRVSLDDQIAALDVAEERAMKSNRDLLIIASSDNMQWEALQESRNARVVWEDRAMPLSTNGAILLGKSDYEGRPFVFSEGEIREGGFRVTELSPSASFSADLVPLHPISLSNGGTFLGFIRDSKDSVPKPEEIWTIHLIERIDFVAAHDYKVFVHLLDANNTKYAQADLQGLPRVHQKVGEYVLHKISLVVDKNLPIGVPLILSFGVYP</sequence>
<feature type="transmembrane region" description="Helical" evidence="1">
    <location>
        <begin position="88"/>
        <end position="106"/>
    </location>
</feature>
<feature type="transmembrane region" description="Helical" evidence="1">
    <location>
        <begin position="113"/>
        <end position="132"/>
    </location>
</feature>
<gene>
    <name evidence="2" type="ORF">METZ01_LOCUS278225</name>
</gene>
<keyword evidence="1" id="KW-0472">Membrane</keyword>
<accession>A0A382KRV3</accession>
<feature type="transmembrane region" description="Helical" evidence="1">
    <location>
        <begin position="180"/>
        <end position="199"/>
    </location>
</feature>
<proteinExistence type="predicted"/>
<keyword evidence="1" id="KW-0812">Transmembrane</keyword>